<dbReference type="RefSeq" id="WP_160842724.1">
    <property type="nucleotide sequence ID" value="NZ_WVHT01000001.1"/>
</dbReference>
<evidence type="ECO:0000313" key="2">
    <source>
        <dbReference type="EMBL" id="MXV49582.1"/>
    </source>
</evidence>
<accession>A0A7K1Y4T1</accession>
<dbReference type="Proteomes" id="UP000466586">
    <property type="component" value="Unassembled WGS sequence"/>
</dbReference>
<reference evidence="2 3" key="1">
    <citation type="submission" date="2019-11" db="EMBL/GenBank/DDBJ databases">
        <title>Pedobacter sp. HMF7647 Genome sequencing and assembly.</title>
        <authorList>
            <person name="Kang H."/>
            <person name="Kim H."/>
            <person name="Joh K."/>
        </authorList>
    </citation>
    <scope>NUCLEOTIDE SEQUENCE [LARGE SCALE GENOMIC DNA]</scope>
    <source>
        <strain evidence="2 3">HMF7647</strain>
    </source>
</reference>
<keyword evidence="3" id="KW-1185">Reference proteome</keyword>
<sequence>MNVKRIFGTILTILGIVGLIYAAVGFVQGTGEAKALIVYAILGIIFFFAGIGLVRNTQDVAKA</sequence>
<keyword evidence="1" id="KW-0812">Transmembrane</keyword>
<feature type="transmembrane region" description="Helical" evidence="1">
    <location>
        <begin position="6"/>
        <end position="24"/>
    </location>
</feature>
<evidence type="ECO:0000313" key="3">
    <source>
        <dbReference type="Proteomes" id="UP000466586"/>
    </source>
</evidence>
<dbReference type="EMBL" id="WVHT01000001">
    <property type="protein sequence ID" value="MXV49582.1"/>
    <property type="molecule type" value="Genomic_DNA"/>
</dbReference>
<name>A0A7K1Y4T1_9SPHI</name>
<feature type="transmembrane region" description="Helical" evidence="1">
    <location>
        <begin position="36"/>
        <end position="54"/>
    </location>
</feature>
<comment type="caution">
    <text evidence="2">The sequence shown here is derived from an EMBL/GenBank/DDBJ whole genome shotgun (WGS) entry which is preliminary data.</text>
</comment>
<keyword evidence="1" id="KW-0472">Membrane</keyword>
<protein>
    <submittedName>
        <fullName evidence="2">Uncharacterized protein</fullName>
    </submittedName>
</protein>
<dbReference type="AlphaFoldDB" id="A0A7K1Y4T1"/>
<keyword evidence="1" id="KW-1133">Transmembrane helix</keyword>
<proteinExistence type="predicted"/>
<evidence type="ECO:0000256" key="1">
    <source>
        <dbReference type="SAM" id="Phobius"/>
    </source>
</evidence>
<gene>
    <name evidence="2" type="ORF">GS399_01245</name>
</gene>
<organism evidence="2 3">
    <name type="scientific">Hufsiella arboris</name>
    <dbReference type="NCBI Taxonomy" id="2695275"/>
    <lineage>
        <taxon>Bacteria</taxon>
        <taxon>Pseudomonadati</taxon>
        <taxon>Bacteroidota</taxon>
        <taxon>Sphingobacteriia</taxon>
        <taxon>Sphingobacteriales</taxon>
        <taxon>Sphingobacteriaceae</taxon>
        <taxon>Hufsiella</taxon>
    </lineage>
</organism>